<evidence type="ECO:0000313" key="2">
    <source>
        <dbReference type="EMBL" id="CAL4193138.1"/>
    </source>
</evidence>
<dbReference type="CDD" id="cd00303">
    <property type="entry name" value="retropepsin_like"/>
    <property type="match status" value="1"/>
</dbReference>
<organism evidence="2 3">
    <name type="scientific">Meganyctiphanes norvegica</name>
    <name type="common">Northern krill</name>
    <name type="synonym">Thysanopoda norvegica</name>
    <dbReference type="NCBI Taxonomy" id="48144"/>
    <lineage>
        <taxon>Eukaryota</taxon>
        <taxon>Metazoa</taxon>
        <taxon>Ecdysozoa</taxon>
        <taxon>Arthropoda</taxon>
        <taxon>Crustacea</taxon>
        <taxon>Multicrustacea</taxon>
        <taxon>Malacostraca</taxon>
        <taxon>Eumalacostraca</taxon>
        <taxon>Eucarida</taxon>
        <taxon>Euphausiacea</taxon>
        <taxon>Euphausiidae</taxon>
        <taxon>Meganyctiphanes</taxon>
    </lineage>
</organism>
<gene>
    <name evidence="2" type="ORF">MNOR_LOCUS36797</name>
</gene>
<evidence type="ECO:0000313" key="3">
    <source>
        <dbReference type="Proteomes" id="UP001497623"/>
    </source>
</evidence>
<keyword evidence="1" id="KW-1133">Transmembrane helix</keyword>
<feature type="non-terminal residue" evidence="2">
    <location>
        <position position="1"/>
    </location>
</feature>
<dbReference type="Gene3D" id="2.40.70.10">
    <property type="entry name" value="Acid Proteases"/>
    <property type="match status" value="2"/>
</dbReference>
<dbReference type="SUPFAM" id="SSF50630">
    <property type="entry name" value="Acid proteases"/>
    <property type="match status" value="2"/>
</dbReference>
<dbReference type="InterPro" id="IPR021109">
    <property type="entry name" value="Peptidase_aspartic_dom_sf"/>
</dbReference>
<keyword evidence="1" id="KW-0812">Transmembrane</keyword>
<evidence type="ECO:0000256" key="1">
    <source>
        <dbReference type="SAM" id="Phobius"/>
    </source>
</evidence>
<sequence length="300" mass="33580">SNMYPISTIASITFDGDPPIFHGYDAIVLHPCTDGELTLQLWGKEIRVFIDSGAEVNIITQATFQSSIYDTTDLQCMRQVQLQTWTGVEEINVGSILHVPFHYSDQLTISTSFVVLPLVVNLLGLGFLLDTGCKQEWDRNRDTILWVRDENIIHCDVGHIITPGLYMELDFVGVRVHALIDSGAAGNLFSYDLVVLLGLDVNQIPRVSLTDANNQSIKLYGVVSSLIIQVDEHGEILVPNLDIIDNNEDQITLGKSFLKQFNCEIDYENTTLYIQKPNGKYIGVILTQKPIEIDVKDQLQ</sequence>
<accession>A0AAV2SFN2</accession>
<feature type="transmembrane region" description="Helical" evidence="1">
    <location>
        <begin position="107"/>
        <end position="129"/>
    </location>
</feature>
<comment type="caution">
    <text evidence="2">The sequence shown here is derived from an EMBL/GenBank/DDBJ whole genome shotgun (WGS) entry which is preliminary data.</text>
</comment>
<proteinExistence type="predicted"/>
<keyword evidence="3" id="KW-1185">Reference proteome</keyword>
<protein>
    <submittedName>
        <fullName evidence="2">Uncharacterized protein</fullName>
    </submittedName>
</protein>
<reference evidence="2 3" key="1">
    <citation type="submission" date="2024-05" db="EMBL/GenBank/DDBJ databases">
        <authorList>
            <person name="Wallberg A."/>
        </authorList>
    </citation>
    <scope>NUCLEOTIDE SEQUENCE [LARGE SCALE GENOMIC DNA]</scope>
</reference>
<dbReference type="AlphaFoldDB" id="A0AAV2SFN2"/>
<name>A0AAV2SFN2_MEGNR</name>
<dbReference type="EMBL" id="CAXKWB010069343">
    <property type="protein sequence ID" value="CAL4193138.1"/>
    <property type="molecule type" value="Genomic_DNA"/>
</dbReference>
<dbReference type="Proteomes" id="UP001497623">
    <property type="component" value="Unassembled WGS sequence"/>
</dbReference>
<keyword evidence="1" id="KW-0472">Membrane</keyword>